<accession>A0A1X1HCV4</accession>
<dbReference type="Proteomes" id="UP000193121">
    <property type="component" value="Unassembled WGS sequence"/>
</dbReference>
<evidence type="ECO:0000313" key="1">
    <source>
        <dbReference type="EMBL" id="ORO58639.1"/>
    </source>
</evidence>
<sequence>MITYDDIIFFYKDKKNIPGKQCDDDCNKLAKTFYNISKGEVKGLDDDIFYANEIISRMNSGTLTELATFKYFTEEEAYTLIKSGYEGVETINSINPSQKWHLYVSYIAYQEVAEKLDFETNVKKVSGKNFENERFSLVNNVRQEEYKKWMIKEATLNKNSKWPEDIEAEIEKFNKQNKG</sequence>
<protein>
    <submittedName>
        <fullName evidence="1">Uncharacterized protein</fullName>
    </submittedName>
</protein>
<gene>
    <name evidence="1" type="ORF">B7717_08080</name>
</gene>
<dbReference type="RefSeq" id="WP_084944513.1">
    <property type="nucleotide sequence ID" value="NZ_NCUO01000012.1"/>
</dbReference>
<comment type="caution">
    <text evidence="1">The sequence shown here is derived from an EMBL/GenBank/DDBJ whole genome shotgun (WGS) entry which is preliminary data.</text>
</comment>
<dbReference type="AlphaFoldDB" id="A0A1X1HCV4"/>
<dbReference type="EMBL" id="NCUO01000012">
    <property type="protein sequence ID" value="ORO58639.1"/>
    <property type="molecule type" value="Genomic_DNA"/>
</dbReference>
<reference evidence="1 2" key="1">
    <citation type="journal article" date="2016" name="Eur. J. Clin. Microbiol. Infect. Dis.">
        <title>Whole genome sequencing as a tool for phylogenetic analysis of clinical strains of Mitis group streptococci.</title>
        <authorList>
            <person name="Rasmussen L.H."/>
            <person name="Dargis R."/>
            <person name="Hojholt K."/>
            <person name="Christensen J.J."/>
            <person name="Skovgaard O."/>
            <person name="Justesen U.S."/>
            <person name="Rosenvinge F.S."/>
            <person name="Moser C."/>
            <person name="Lukjancenko O."/>
            <person name="Rasmussen S."/>
            <person name="Nielsen X.C."/>
        </authorList>
    </citation>
    <scope>NUCLEOTIDE SEQUENCE [LARGE SCALE GENOMIC DNA]</scope>
    <source>
        <strain evidence="1 2">OD_336064_07</strain>
    </source>
</reference>
<organism evidence="1 2">
    <name type="scientific">Streptococcus oralis subsp. oralis</name>
    <dbReference type="NCBI Taxonomy" id="1891914"/>
    <lineage>
        <taxon>Bacteria</taxon>
        <taxon>Bacillati</taxon>
        <taxon>Bacillota</taxon>
        <taxon>Bacilli</taxon>
        <taxon>Lactobacillales</taxon>
        <taxon>Streptococcaceae</taxon>
        <taxon>Streptococcus</taxon>
    </lineage>
</organism>
<evidence type="ECO:0000313" key="2">
    <source>
        <dbReference type="Proteomes" id="UP000193121"/>
    </source>
</evidence>
<proteinExistence type="predicted"/>
<name>A0A1X1HCV4_STROR</name>